<keyword evidence="2" id="KW-1185">Reference proteome</keyword>
<sequence>MIRVNGENQTNYEQKSIQELLTALHYDTARIAVEKNGEIIPKSQYATSILNENDVLEIVTFVGGG</sequence>
<dbReference type="NCBIfam" id="TIGR01683">
    <property type="entry name" value="thiS"/>
    <property type="match status" value="1"/>
</dbReference>
<dbReference type="AlphaFoldDB" id="A0A1I0G1V7"/>
<evidence type="ECO:0000313" key="1">
    <source>
        <dbReference type="EMBL" id="SET63833.1"/>
    </source>
</evidence>
<dbReference type="InterPro" id="IPR012675">
    <property type="entry name" value="Beta-grasp_dom_sf"/>
</dbReference>
<dbReference type="CDD" id="cd00565">
    <property type="entry name" value="Ubl_ThiS"/>
    <property type="match status" value="1"/>
</dbReference>
<gene>
    <name evidence="1" type="ORF">SAMN04487772_14213</name>
</gene>
<dbReference type="InterPro" id="IPR003749">
    <property type="entry name" value="ThiS/MoaD-like"/>
</dbReference>
<evidence type="ECO:0000313" key="2">
    <source>
        <dbReference type="Proteomes" id="UP000199800"/>
    </source>
</evidence>
<dbReference type="Gene3D" id="3.10.20.30">
    <property type="match status" value="1"/>
</dbReference>
<dbReference type="STRING" id="29364.SAMN04487772_14213"/>
<accession>A0A1I0G1V7</accession>
<dbReference type="PANTHER" id="PTHR34472">
    <property type="entry name" value="SULFUR CARRIER PROTEIN THIS"/>
    <property type="match status" value="1"/>
</dbReference>
<dbReference type="Pfam" id="PF02597">
    <property type="entry name" value="ThiS"/>
    <property type="match status" value="1"/>
</dbReference>
<proteinExistence type="predicted"/>
<organism evidence="1 2">
    <name type="scientific">[Clostridium] polysaccharolyticum</name>
    <dbReference type="NCBI Taxonomy" id="29364"/>
    <lineage>
        <taxon>Bacteria</taxon>
        <taxon>Bacillati</taxon>
        <taxon>Bacillota</taxon>
        <taxon>Clostridia</taxon>
        <taxon>Lachnospirales</taxon>
        <taxon>Lachnospiraceae</taxon>
    </lineage>
</organism>
<dbReference type="InterPro" id="IPR016155">
    <property type="entry name" value="Mopterin_synth/thiamin_S_b"/>
</dbReference>
<dbReference type="OrthoDB" id="9798559at2"/>
<dbReference type="InterPro" id="IPR010035">
    <property type="entry name" value="Thi_S"/>
</dbReference>
<dbReference type="PANTHER" id="PTHR34472:SF1">
    <property type="entry name" value="SULFUR CARRIER PROTEIN THIS"/>
    <property type="match status" value="1"/>
</dbReference>
<dbReference type="SUPFAM" id="SSF54285">
    <property type="entry name" value="MoaD/ThiS"/>
    <property type="match status" value="1"/>
</dbReference>
<protein>
    <submittedName>
        <fullName evidence="1">Sulfur carrier protein</fullName>
    </submittedName>
</protein>
<dbReference type="Proteomes" id="UP000199800">
    <property type="component" value="Unassembled WGS sequence"/>
</dbReference>
<dbReference type="EMBL" id="FOHN01000042">
    <property type="protein sequence ID" value="SET63833.1"/>
    <property type="molecule type" value="Genomic_DNA"/>
</dbReference>
<name>A0A1I0G1V7_9FIRM</name>
<reference evidence="1 2" key="1">
    <citation type="submission" date="2016-10" db="EMBL/GenBank/DDBJ databases">
        <authorList>
            <person name="de Groot N.N."/>
        </authorList>
    </citation>
    <scope>NUCLEOTIDE SEQUENCE [LARGE SCALE GENOMIC DNA]</scope>
    <source>
        <strain evidence="1 2">DSM 1801</strain>
    </source>
</reference>
<dbReference type="RefSeq" id="WP_092479144.1">
    <property type="nucleotide sequence ID" value="NZ_FOHN01000042.1"/>
</dbReference>